<dbReference type="InterPro" id="IPR001611">
    <property type="entry name" value="Leu-rich_rpt"/>
</dbReference>
<proteinExistence type="predicted"/>
<dbReference type="SUPFAM" id="SSF52047">
    <property type="entry name" value="RNI-like"/>
    <property type="match status" value="1"/>
</dbReference>
<dbReference type="Gene3D" id="3.80.10.10">
    <property type="entry name" value="Ribonuclease Inhibitor"/>
    <property type="match status" value="1"/>
</dbReference>
<dbReference type="Pfam" id="PF13516">
    <property type="entry name" value="LRR_6"/>
    <property type="match status" value="1"/>
</dbReference>
<keyword evidence="3" id="KW-1185">Reference proteome</keyword>
<gene>
    <name evidence="2" type="ORF">POL58_48705</name>
</gene>
<feature type="compositionally biased region" description="Basic and acidic residues" evidence="1">
    <location>
        <begin position="433"/>
        <end position="453"/>
    </location>
</feature>
<reference evidence="2 3" key="1">
    <citation type="submission" date="2022-11" db="EMBL/GenBank/DDBJ databases">
        <title>Minimal conservation of predation-associated metabolite biosynthetic gene clusters underscores biosynthetic potential of Myxococcota including descriptions for ten novel species: Archangium lansinium sp. nov., Myxococcus landrumus sp. nov., Nannocystis bai.</title>
        <authorList>
            <person name="Ahearne A."/>
            <person name="Stevens C."/>
            <person name="Dowd S."/>
        </authorList>
    </citation>
    <scope>NUCLEOTIDE SEQUENCE [LARGE SCALE GENOMIC DNA]</scope>
    <source>
        <strain evidence="2 3">NCELM</strain>
    </source>
</reference>
<dbReference type="RefSeq" id="WP_272011107.1">
    <property type="nucleotide sequence ID" value="NZ_JAQNDN010000028.1"/>
</dbReference>
<accession>A0ABT5BNF8</accession>
<dbReference type="InterPro" id="IPR032675">
    <property type="entry name" value="LRR_dom_sf"/>
</dbReference>
<name>A0ABT5BNF8_9BACT</name>
<evidence type="ECO:0000313" key="3">
    <source>
        <dbReference type="Proteomes" id="UP001217838"/>
    </source>
</evidence>
<feature type="compositionally biased region" description="Basic and acidic residues" evidence="1">
    <location>
        <begin position="731"/>
        <end position="740"/>
    </location>
</feature>
<organism evidence="2 3">
    <name type="scientific">Nannocystis radixulma</name>
    <dbReference type="NCBI Taxonomy" id="2995305"/>
    <lineage>
        <taxon>Bacteria</taxon>
        <taxon>Pseudomonadati</taxon>
        <taxon>Myxococcota</taxon>
        <taxon>Polyangia</taxon>
        <taxon>Nannocystales</taxon>
        <taxon>Nannocystaceae</taxon>
        <taxon>Nannocystis</taxon>
    </lineage>
</organism>
<feature type="region of interest" description="Disordered" evidence="1">
    <location>
        <begin position="429"/>
        <end position="453"/>
    </location>
</feature>
<feature type="compositionally biased region" description="Basic and acidic residues" evidence="1">
    <location>
        <begin position="593"/>
        <end position="605"/>
    </location>
</feature>
<protein>
    <submittedName>
        <fullName evidence="2">Uncharacterized protein</fullName>
    </submittedName>
</protein>
<feature type="compositionally biased region" description="Basic residues" evidence="1">
    <location>
        <begin position="665"/>
        <end position="675"/>
    </location>
</feature>
<evidence type="ECO:0000313" key="2">
    <source>
        <dbReference type="EMBL" id="MDC0675705.1"/>
    </source>
</evidence>
<evidence type="ECO:0000256" key="1">
    <source>
        <dbReference type="SAM" id="MobiDB-lite"/>
    </source>
</evidence>
<feature type="compositionally biased region" description="Basic and acidic residues" evidence="1">
    <location>
        <begin position="677"/>
        <end position="702"/>
    </location>
</feature>
<feature type="compositionally biased region" description="Low complexity" evidence="1">
    <location>
        <begin position="628"/>
        <end position="657"/>
    </location>
</feature>
<feature type="compositionally biased region" description="Gly residues" evidence="1">
    <location>
        <begin position="583"/>
        <end position="592"/>
    </location>
</feature>
<dbReference type="EMBL" id="JAQNDN010000028">
    <property type="protein sequence ID" value="MDC0675705.1"/>
    <property type="molecule type" value="Genomic_DNA"/>
</dbReference>
<dbReference type="Proteomes" id="UP001217838">
    <property type="component" value="Unassembled WGS sequence"/>
</dbReference>
<feature type="region of interest" description="Disordered" evidence="1">
    <location>
        <begin position="550"/>
        <end position="740"/>
    </location>
</feature>
<sequence>MTGFDTRFLDVTPNAKTGLVLFLRARHAPELDKTTVADLVARTHAFPPEMLWTTPAVLRERPTLAPLVGSLWLDGEASEREVIEPLALPRWTHARIDAPNDHCLRDALAFLPASVRSIAIASRSVSLDAVLAVLARPSLEELAIEHHDNDVAKALRQQKRLPRLRRLQLAWTGLTADGGRLLAREELADLESLSIQVRARAVAELGAALAAHRALRVLSIDAQSNTDPKLIAALVAALPDTIEELELKAPHDFAGAVSAALAGRRTPLRALALATLGLHHLDLRAPVFASLERLELHDGELGDRVIDALIDRAPPLVDLDLASCDIGPEGSTALARSRLLDRVERLSLTHDPIDPRAPLALLERPGFVERIVALDLESCGLPASTVDPVLAALATAPRLARAWLPGNALGREGIAALRALQGAHVSVGGIPERPVRTPEPLHERHSLERERREREVPAPPVPLVRPWPRIDRWLAANARAVLRSLRPPLRDADAALAKAARFFGRIGEPLADAYRAHDGQKGEGSQILGAMRAPDNALLGARHELASALGRDRDPSADAPPRRRLGAQLVPVRLGRRRQSPRGRGGLGGGERMGPRDRGAHDRVAAPRPLDGAARERHGREARRARRGPGSARGTSARSSARPRGAQPPHGALGAAARRPEARRGCNRARRRAPTRARGEDDREASRAGARCAREQSRDRRDLRRRRDARGPAARARMSCAYRIPSRRVSRRSDSRKLTS</sequence>
<comment type="caution">
    <text evidence="2">The sequence shown here is derived from an EMBL/GenBank/DDBJ whole genome shotgun (WGS) entry which is preliminary data.</text>
</comment>